<comment type="caution">
    <text evidence="1">The sequence shown here is derived from an EMBL/GenBank/DDBJ whole genome shotgun (WGS) entry which is preliminary data.</text>
</comment>
<dbReference type="Proteomes" id="UP000310249">
    <property type="component" value="Unassembled WGS sequence"/>
</dbReference>
<reference evidence="2" key="2">
    <citation type="submission" date="2019-06" db="EMBL/GenBank/DDBJ databases">
        <title>Co-occurence of chitin degradation, pigmentation and bioactivity in marine Pseudoalteromonas.</title>
        <authorList>
            <person name="Sonnenschein E.C."/>
            <person name="Bech P.K."/>
        </authorList>
    </citation>
    <scope>NUCLEOTIDE SEQUENCE [LARGE SCALE GENOMIC DNA]</scope>
    <source>
        <strain evidence="2">S2676</strain>
    </source>
</reference>
<gene>
    <name evidence="1" type="ORF">CWB99_22040</name>
</gene>
<accession>A0A5S3WFR8</accession>
<dbReference type="EMBL" id="PNCI01000071">
    <property type="protein sequence ID" value="TMP24427.1"/>
    <property type="molecule type" value="Genomic_DNA"/>
</dbReference>
<dbReference type="RefSeq" id="WP_138551458.1">
    <property type="nucleotide sequence ID" value="NZ_PNCH01000023.1"/>
</dbReference>
<sequence>MRYLALKELIQTETYKLICAENEEYWRHKFYVLLDRQELRRADYYIDKLNSDWPENIELTSAMVINDFANWSDETVDPLDVVERKILIEHGKPFNGKCGSGIESYYCRFEEIKAQRAREATAHNKQVHQEK</sequence>
<evidence type="ECO:0000313" key="1">
    <source>
        <dbReference type="EMBL" id="TMP24427.1"/>
    </source>
</evidence>
<protein>
    <submittedName>
        <fullName evidence="1">Uncharacterized protein</fullName>
    </submittedName>
</protein>
<reference evidence="1 2" key="1">
    <citation type="submission" date="2018-01" db="EMBL/GenBank/DDBJ databases">
        <authorList>
            <person name="Paulsen S."/>
            <person name="Gram L.K."/>
        </authorList>
    </citation>
    <scope>NUCLEOTIDE SEQUENCE [LARGE SCALE GENOMIC DNA]</scope>
    <source>
        <strain evidence="1 2">S2676</strain>
    </source>
</reference>
<dbReference type="OrthoDB" id="5459961at2"/>
<dbReference type="AlphaFoldDB" id="A0A5S3WFR8"/>
<organism evidence="1 2">
    <name type="scientific">Pseudoalteromonas rubra</name>
    <dbReference type="NCBI Taxonomy" id="43658"/>
    <lineage>
        <taxon>Bacteria</taxon>
        <taxon>Pseudomonadati</taxon>
        <taxon>Pseudomonadota</taxon>
        <taxon>Gammaproteobacteria</taxon>
        <taxon>Alteromonadales</taxon>
        <taxon>Pseudoalteromonadaceae</taxon>
        <taxon>Pseudoalteromonas</taxon>
    </lineage>
</organism>
<proteinExistence type="predicted"/>
<evidence type="ECO:0000313" key="2">
    <source>
        <dbReference type="Proteomes" id="UP000310249"/>
    </source>
</evidence>
<name>A0A5S3WFR8_9GAMM</name>